<dbReference type="InterPro" id="IPR025714">
    <property type="entry name" value="Methyltranfer_dom"/>
</dbReference>
<evidence type="ECO:0000313" key="5">
    <source>
        <dbReference type="Proteomes" id="UP000494256"/>
    </source>
</evidence>
<evidence type="ECO:0000313" key="4">
    <source>
        <dbReference type="Proteomes" id="UP000494106"/>
    </source>
</evidence>
<proteinExistence type="predicted"/>
<dbReference type="PANTHER" id="PTHR43861">
    <property type="entry name" value="TRANS-ACONITATE 2-METHYLTRANSFERASE-RELATED"/>
    <property type="match status" value="1"/>
</dbReference>
<dbReference type="CDD" id="cd02440">
    <property type="entry name" value="AdoMet_MTases"/>
    <property type="match status" value="1"/>
</dbReference>
<name>A0A8S1AFN1_ARCPL</name>
<dbReference type="Pfam" id="PF13847">
    <property type="entry name" value="Methyltransf_31"/>
    <property type="match status" value="1"/>
</dbReference>
<gene>
    <name evidence="3" type="ORF">APLA_LOCUS12222</name>
    <name evidence="2" type="ORF">APLA_LOCUS1567</name>
</gene>
<dbReference type="Gene3D" id="3.40.50.150">
    <property type="entry name" value="Vaccinia Virus protein VP39"/>
    <property type="match status" value="1"/>
</dbReference>
<accession>A0A8S1AFN1</accession>
<dbReference type="OrthoDB" id="8300214at2759"/>
<dbReference type="SUPFAM" id="SSF53335">
    <property type="entry name" value="S-adenosyl-L-methionine-dependent methyltransferases"/>
    <property type="match status" value="1"/>
</dbReference>
<dbReference type="Proteomes" id="UP000494106">
    <property type="component" value="Unassembled WGS sequence"/>
</dbReference>
<feature type="domain" description="Methyltransferase" evidence="1">
    <location>
        <begin position="33"/>
        <end position="140"/>
    </location>
</feature>
<dbReference type="AlphaFoldDB" id="A0A8S1AFN1"/>
<reference evidence="4 5" key="1">
    <citation type="submission" date="2020-04" db="EMBL/GenBank/DDBJ databases">
        <authorList>
            <person name="Wallbank WR R."/>
            <person name="Pardo Diaz C."/>
            <person name="Kozak K."/>
            <person name="Martin S."/>
            <person name="Jiggins C."/>
            <person name="Moest M."/>
            <person name="Warren A I."/>
            <person name="Byers J.R.P. K."/>
            <person name="Montejo-Kovacevich G."/>
            <person name="Yen C E."/>
        </authorList>
    </citation>
    <scope>NUCLEOTIDE SEQUENCE [LARGE SCALE GENOMIC DNA]</scope>
</reference>
<evidence type="ECO:0000313" key="3">
    <source>
        <dbReference type="EMBL" id="CAB3247930.1"/>
    </source>
</evidence>
<dbReference type="EMBL" id="CADEBD010000337">
    <property type="protein sequence ID" value="CAB3247930.1"/>
    <property type="molecule type" value="Genomic_DNA"/>
</dbReference>
<dbReference type="EMBL" id="CADEBC010000135">
    <property type="protein sequence ID" value="CAB3223292.1"/>
    <property type="molecule type" value="Genomic_DNA"/>
</dbReference>
<protein>
    <recommendedName>
        <fullName evidence="1">Methyltransferase domain-containing protein</fullName>
    </recommendedName>
</protein>
<organism evidence="3 5">
    <name type="scientific">Arctia plantaginis</name>
    <name type="common">Wood tiger moth</name>
    <name type="synonym">Phalaena plantaginis</name>
    <dbReference type="NCBI Taxonomy" id="874455"/>
    <lineage>
        <taxon>Eukaryota</taxon>
        <taxon>Metazoa</taxon>
        <taxon>Ecdysozoa</taxon>
        <taxon>Arthropoda</taxon>
        <taxon>Hexapoda</taxon>
        <taxon>Insecta</taxon>
        <taxon>Pterygota</taxon>
        <taxon>Neoptera</taxon>
        <taxon>Endopterygota</taxon>
        <taxon>Lepidoptera</taxon>
        <taxon>Glossata</taxon>
        <taxon>Ditrysia</taxon>
        <taxon>Noctuoidea</taxon>
        <taxon>Erebidae</taxon>
        <taxon>Arctiinae</taxon>
        <taxon>Arctia</taxon>
    </lineage>
</organism>
<dbReference type="PANTHER" id="PTHR43861:SF1">
    <property type="entry name" value="TRANS-ACONITATE 2-METHYLTRANSFERASE"/>
    <property type="match status" value="1"/>
</dbReference>
<keyword evidence="4" id="KW-1185">Reference proteome</keyword>
<evidence type="ECO:0000259" key="1">
    <source>
        <dbReference type="Pfam" id="PF13847"/>
    </source>
</evidence>
<dbReference type="Proteomes" id="UP000494256">
    <property type="component" value="Unassembled WGS sequence"/>
</dbReference>
<evidence type="ECO:0000313" key="2">
    <source>
        <dbReference type="EMBL" id="CAB3223292.1"/>
    </source>
</evidence>
<comment type="caution">
    <text evidence="3">The sequence shown here is derived from an EMBL/GenBank/DDBJ whole genome shotgun (WGS) entry which is preliminary data.</text>
</comment>
<sequence>MHNADLYEQNNGVQKRDALACLEKYAPDMKWKKKGNRIIDIGCGDGTVTNMLKKYLPNDYKLLGVDISESMVNFAYDHHCNENTSFAVLDIEDDLPDSLKGKFNHVFSFYTLHWIQNQKKAFENIFNLLEQDGQCFMTFLASNPIYDAFRALSRRSKWSNLLLQEDVKKFVCPYHDLEEPDKEVTKMMKNIGFNKIDVVCKELIFTFDNLDDLRNHLRTINPFKIPKHMYDDFLDDLIEILQDIGANQIDKSNKCVRIDYKLLIVYGHKPDIEMS</sequence>
<dbReference type="InterPro" id="IPR029063">
    <property type="entry name" value="SAM-dependent_MTases_sf"/>
</dbReference>